<dbReference type="PROSITE" id="PS51808">
    <property type="entry name" value="CHCH"/>
    <property type="match status" value="1"/>
</dbReference>
<dbReference type="SUPFAM" id="SSF51735">
    <property type="entry name" value="NAD(P)-binding Rossmann-fold domains"/>
    <property type="match status" value="1"/>
</dbReference>
<evidence type="ECO:0000313" key="5">
    <source>
        <dbReference type="EMBL" id="KAK9418537.1"/>
    </source>
</evidence>
<feature type="compositionally biased region" description="Polar residues" evidence="2">
    <location>
        <begin position="407"/>
        <end position="418"/>
    </location>
</feature>
<dbReference type="Proteomes" id="UP001408356">
    <property type="component" value="Unassembled WGS sequence"/>
</dbReference>
<dbReference type="InterPro" id="IPR005811">
    <property type="entry name" value="SUCC_ACL_C"/>
</dbReference>
<sequence length="752" mass="80090">MSSFGSPGSSPYSGKPIPPERGSFPLDHDGECKDVMNNYLKCLKSVKGHNDPACREIAKNYLSCRMERNLMAKDDFKNLGFGTEKPKETPKEPEKGVKGELHCLPRLDLFAFLVIEQHDPQKSSRRQATANAKESLEWGTNIVGGVTPGRKASFSQPGNIGTDAEKAMEILKPDATGIYVAAHQATAAIEEAIAAEVPLIVVVAEHIPVHDFLRIHSMLKTQSASRLVGANSPGIISAVGKCRIGFQPLPCFEPGRVGIVARSGTLSYEAAASTQRSGLGQSMCIGVGGDILPGTTLIDGLKVLAEDEDTKGIALIGEIGGVVELEAAEWIKEYRAKTKDPKPIVALVGGIKAVPGRIMGHAGAFALPGEPTAAEKVEALKAAGATIVNHPSRFGSALKTLLDGSKPTGTGVASNTGPQRRGMHTHTRRPGPFRHINHISRHDQRRSIYLTQQTALDLLRIQNIAVSEASIGSTERLLAVSINRSTRNPCIIASSTGDAKDAITFDFEYNRGSANLPIGEIAAALGLDQSSTQPLDKFSHLIRELVSLFIEKEAFLLDTRVVETVDGAAISRARLGFDDAAHRSGNRQGDIHALRDPSTEDPAELGVEKDGIVYIKLDNGNIGTLVNGAGLAMNTVDALADAGGRAANFLDTGGKATSETVKKSFEVILTDPRVKCIFVNIFGGLTLGDMIARGVVMAFKELDMSVPVVVRIRGTNEKEGQKIIAESGLPLYAFDDFAEAASKAIELAGKPE</sequence>
<accession>A0ABR2UV37</accession>
<name>A0ABR2UV37_9PEZI</name>
<keyword evidence="6" id="KW-1185">Reference proteome</keyword>
<dbReference type="PANTHER" id="PTHR11117">
    <property type="entry name" value="SUCCINYL-COA LIGASE SUBUNIT ALPHA"/>
    <property type="match status" value="1"/>
</dbReference>
<gene>
    <name evidence="5" type="ORF">SUNI508_08025</name>
</gene>
<dbReference type="InterPro" id="IPR017866">
    <property type="entry name" value="Succ-CoA_synthase_bsu_CS"/>
</dbReference>
<dbReference type="Gene3D" id="3.30.470.20">
    <property type="entry name" value="ATP-grasp fold, B domain"/>
    <property type="match status" value="1"/>
</dbReference>
<dbReference type="EMBL" id="JARVKF010000374">
    <property type="protein sequence ID" value="KAK9418537.1"/>
    <property type="molecule type" value="Genomic_DNA"/>
</dbReference>
<dbReference type="InterPro" id="IPR036291">
    <property type="entry name" value="NAD(P)-bd_dom_sf"/>
</dbReference>
<evidence type="ECO:0000256" key="2">
    <source>
        <dbReference type="SAM" id="MobiDB-lite"/>
    </source>
</evidence>
<evidence type="ECO:0000256" key="1">
    <source>
        <dbReference type="ARBA" id="ARBA00022741"/>
    </source>
</evidence>
<dbReference type="InterPro" id="IPR003781">
    <property type="entry name" value="CoA-bd"/>
</dbReference>
<organism evidence="5 6">
    <name type="scientific">Seiridium unicorne</name>
    <dbReference type="NCBI Taxonomy" id="138068"/>
    <lineage>
        <taxon>Eukaryota</taxon>
        <taxon>Fungi</taxon>
        <taxon>Dikarya</taxon>
        <taxon>Ascomycota</taxon>
        <taxon>Pezizomycotina</taxon>
        <taxon>Sordariomycetes</taxon>
        <taxon>Xylariomycetidae</taxon>
        <taxon>Amphisphaeriales</taxon>
        <taxon>Sporocadaceae</taxon>
        <taxon>Seiridium</taxon>
    </lineage>
</organism>
<feature type="region of interest" description="Disordered" evidence="2">
    <location>
        <begin position="405"/>
        <end position="429"/>
    </location>
</feature>
<feature type="domain" description="ATP-citrate synthase/succinyl-CoA ligase C-terminal" evidence="3">
    <location>
        <begin position="625"/>
        <end position="745"/>
    </location>
</feature>
<keyword evidence="1" id="KW-0547">Nucleotide-binding</keyword>
<dbReference type="PROSITE" id="PS01217">
    <property type="entry name" value="SUCCINYL_COA_LIG_3"/>
    <property type="match status" value="1"/>
</dbReference>
<feature type="compositionally biased region" description="Low complexity" evidence="2">
    <location>
        <begin position="1"/>
        <end position="15"/>
    </location>
</feature>
<dbReference type="SUPFAM" id="SSF52210">
    <property type="entry name" value="Succinyl-CoA synthetase domains"/>
    <property type="match status" value="2"/>
</dbReference>
<evidence type="ECO:0000313" key="6">
    <source>
        <dbReference type="Proteomes" id="UP001408356"/>
    </source>
</evidence>
<feature type="domain" description="CoA-binding" evidence="4">
    <location>
        <begin position="126"/>
        <end position="206"/>
    </location>
</feature>
<dbReference type="Gene3D" id="3.40.50.261">
    <property type="entry name" value="Succinyl-CoA synthetase domains"/>
    <property type="match status" value="2"/>
</dbReference>
<dbReference type="PRINTS" id="PR01798">
    <property type="entry name" value="SCOASYNTHASE"/>
</dbReference>
<evidence type="ECO:0000259" key="4">
    <source>
        <dbReference type="Pfam" id="PF02629"/>
    </source>
</evidence>
<dbReference type="PANTHER" id="PTHR11117:SF6">
    <property type="entry name" value="SYNTHETASE SUBUNIT ALPHA, PUTATIVE (AFU_ORTHOLOGUE AFUA_1G10830)-RELATED"/>
    <property type="match status" value="1"/>
</dbReference>
<dbReference type="Pfam" id="PF00549">
    <property type="entry name" value="Ligase_CoA"/>
    <property type="match status" value="2"/>
</dbReference>
<dbReference type="Gene3D" id="3.40.50.720">
    <property type="entry name" value="NAD(P)-binding Rossmann-like Domain"/>
    <property type="match status" value="1"/>
</dbReference>
<feature type="region of interest" description="Disordered" evidence="2">
    <location>
        <begin position="1"/>
        <end position="28"/>
    </location>
</feature>
<feature type="domain" description="ATP-citrate synthase/succinyl-CoA ligase C-terminal" evidence="3">
    <location>
        <begin position="261"/>
        <end position="385"/>
    </location>
</feature>
<proteinExistence type="predicted"/>
<dbReference type="InterPro" id="IPR016102">
    <property type="entry name" value="Succinyl-CoA_synth-like"/>
</dbReference>
<evidence type="ECO:0000259" key="3">
    <source>
        <dbReference type="Pfam" id="PF00549"/>
    </source>
</evidence>
<dbReference type="Pfam" id="PF02629">
    <property type="entry name" value="CoA_binding"/>
    <property type="match status" value="1"/>
</dbReference>
<reference evidence="5 6" key="1">
    <citation type="journal article" date="2024" name="J. Plant Pathol.">
        <title>Sequence and assembly of the genome of Seiridium unicorne, isolate CBS 538.82, causal agent of cypress canker disease.</title>
        <authorList>
            <person name="Scali E."/>
            <person name="Rocca G.D."/>
            <person name="Danti R."/>
            <person name="Garbelotto M."/>
            <person name="Barberini S."/>
            <person name="Baroncelli R."/>
            <person name="Emiliani G."/>
        </authorList>
    </citation>
    <scope>NUCLEOTIDE SEQUENCE [LARGE SCALE GENOMIC DNA]</scope>
    <source>
        <strain evidence="5 6">BM-138-508</strain>
    </source>
</reference>
<protein>
    <submittedName>
        <fullName evidence="5">CoA-binding domain-containing protein</fullName>
    </submittedName>
</protein>
<comment type="caution">
    <text evidence="5">The sequence shown here is derived from an EMBL/GenBank/DDBJ whole genome shotgun (WGS) entry which is preliminary data.</text>
</comment>